<keyword evidence="1" id="KW-1185">Reference proteome</keyword>
<accession>A0A1I7YMX5</accession>
<evidence type="ECO:0000313" key="2">
    <source>
        <dbReference type="WBParaSite" id="L893_g17720.t1"/>
    </source>
</evidence>
<name>A0A1I7YMX5_9BILA</name>
<sequence length="71" mass="8172">MWSTLRCRAFNHCQQGGESVTTPVLEILFFSIPHPTAYKSPKNAIREGFSIHDRFVEDRNRVEPLPDHSCT</sequence>
<dbReference type="WBParaSite" id="L893_g17720.t1">
    <property type="protein sequence ID" value="L893_g17720.t1"/>
    <property type="gene ID" value="L893_g17720"/>
</dbReference>
<reference evidence="2" key="1">
    <citation type="submission" date="2016-11" db="UniProtKB">
        <authorList>
            <consortium name="WormBaseParasite"/>
        </authorList>
    </citation>
    <scope>IDENTIFICATION</scope>
</reference>
<dbReference type="Proteomes" id="UP000095287">
    <property type="component" value="Unplaced"/>
</dbReference>
<organism evidence="1 2">
    <name type="scientific">Steinernema glaseri</name>
    <dbReference type="NCBI Taxonomy" id="37863"/>
    <lineage>
        <taxon>Eukaryota</taxon>
        <taxon>Metazoa</taxon>
        <taxon>Ecdysozoa</taxon>
        <taxon>Nematoda</taxon>
        <taxon>Chromadorea</taxon>
        <taxon>Rhabditida</taxon>
        <taxon>Tylenchina</taxon>
        <taxon>Panagrolaimomorpha</taxon>
        <taxon>Strongyloidoidea</taxon>
        <taxon>Steinernematidae</taxon>
        <taxon>Steinernema</taxon>
    </lineage>
</organism>
<evidence type="ECO:0000313" key="1">
    <source>
        <dbReference type="Proteomes" id="UP000095287"/>
    </source>
</evidence>
<dbReference type="AlphaFoldDB" id="A0A1I7YMX5"/>
<protein>
    <submittedName>
        <fullName evidence="2">Uncharacterized protein</fullName>
    </submittedName>
</protein>
<proteinExistence type="predicted"/>